<feature type="domain" description="CCHC-type" evidence="4">
    <location>
        <begin position="574"/>
        <end position="589"/>
    </location>
</feature>
<evidence type="ECO:0000256" key="1">
    <source>
        <dbReference type="PROSITE-ProRule" id="PRU00047"/>
    </source>
</evidence>
<dbReference type="GeneID" id="113465236"/>
<accession>A0AAJ7SDM0</accession>
<feature type="compositionally biased region" description="Low complexity" evidence="3">
    <location>
        <begin position="293"/>
        <end position="308"/>
    </location>
</feature>
<dbReference type="SUPFAM" id="SSF57756">
    <property type="entry name" value="Retrovirus zinc finger-like domains"/>
    <property type="match status" value="1"/>
</dbReference>
<feature type="region of interest" description="Disordered" evidence="3">
    <location>
        <begin position="624"/>
        <end position="653"/>
    </location>
</feature>
<keyword evidence="5" id="KW-1185">Reference proteome</keyword>
<evidence type="ECO:0000256" key="3">
    <source>
        <dbReference type="SAM" id="MobiDB-lite"/>
    </source>
</evidence>
<dbReference type="InterPro" id="IPR001878">
    <property type="entry name" value="Znf_CCHC"/>
</dbReference>
<evidence type="ECO:0000259" key="4">
    <source>
        <dbReference type="PROSITE" id="PS50158"/>
    </source>
</evidence>
<protein>
    <submittedName>
        <fullName evidence="6">Uncharacterized protein LOC113465236</fullName>
    </submittedName>
</protein>
<dbReference type="SMART" id="SM00343">
    <property type="entry name" value="ZnF_C2HC"/>
    <property type="match status" value="2"/>
</dbReference>
<evidence type="ECO:0000256" key="2">
    <source>
        <dbReference type="SAM" id="Coils"/>
    </source>
</evidence>
<evidence type="ECO:0000313" key="5">
    <source>
        <dbReference type="Proteomes" id="UP000694925"/>
    </source>
</evidence>
<dbReference type="RefSeq" id="XP_026675515.1">
    <property type="nucleotide sequence ID" value="XM_026819714.1"/>
</dbReference>
<name>A0AAJ7SDM0_9HYME</name>
<reference evidence="6" key="1">
    <citation type="submission" date="2025-08" db="UniProtKB">
        <authorList>
            <consortium name="RefSeq"/>
        </authorList>
    </citation>
    <scope>IDENTIFICATION</scope>
    <source>
        <tissue evidence="6">Whole body</tissue>
    </source>
</reference>
<dbReference type="Proteomes" id="UP000694925">
    <property type="component" value="Unplaced"/>
</dbReference>
<dbReference type="Gene3D" id="4.10.60.10">
    <property type="entry name" value="Zinc finger, CCHC-type"/>
    <property type="match status" value="1"/>
</dbReference>
<keyword evidence="2" id="KW-0175">Coiled coil</keyword>
<gene>
    <name evidence="6" type="primary">LOC113465236</name>
</gene>
<feature type="compositionally biased region" description="Polar residues" evidence="3">
    <location>
        <begin position="29"/>
        <end position="43"/>
    </location>
</feature>
<feature type="region of interest" description="Disordered" evidence="3">
    <location>
        <begin position="28"/>
        <end position="64"/>
    </location>
</feature>
<dbReference type="AlphaFoldDB" id="A0AAJ7SDM0"/>
<keyword evidence="1" id="KW-0479">Metal-binding</keyword>
<feature type="compositionally biased region" description="Low complexity" evidence="3">
    <location>
        <begin position="342"/>
        <end position="354"/>
    </location>
</feature>
<feature type="compositionally biased region" description="Pro residues" evidence="3">
    <location>
        <begin position="355"/>
        <end position="369"/>
    </location>
</feature>
<sequence>MYKKPDLHKKDTLKITKSNNNNIEEDLQSIGTDIPENSGTHGSLSYAAGHTPKHSLNRTPPSGTRIPIVEESFVNVLPVTTSSIKRKRDTGTEIEGANCSKTSQNTSRGGKKSYKRNNSESDSSATEFSENEKADDISFVYNESNVNLATILLECVKEVETVRMTSSNLKGGYVKKLKEAEGRIKKVCSELHGEQSKSHECKKSADLLKQNLKLTKQVKHLEARLQFVEAQLAKQLPTAETDSTSALTSSHNIPTLNNMLSNINDNIETTLADFRKEIVTLLAEKTQCPYPVSISASSSSHQAPSTTSRKPLNVASAPVNIPAPHTPESWATITKRNKKKNQNQQISGASYLPTSCPPPSSSRPAPDPNPTASRPKVPVKKPRSVDIVYLSETNNGKLKLPEILRKAKEKIDLKELGIETIKPRTSINGGLILEIPKQKGNNAATKLAEKISELFDSEDVLVRCPTKFKEFLITNLDFATTKSELLDALALISGENEKIILGPIRANKKGTATVWCKCSETLAYKFLSKQVARIGWSTARFLPLENRPSQCYKCWAYGHVRGRCTSDIDMAGWCYKCGQDGHPSNECKKDNPTCKLCERNKYDSKHRMGSITCASYINFKKSAQKPQTSSTNPSNVPGKTNAGLEGPEKKKKN</sequence>
<dbReference type="KEGG" id="ccal:113465236"/>
<evidence type="ECO:0000313" key="6">
    <source>
        <dbReference type="RefSeq" id="XP_026675515.1"/>
    </source>
</evidence>
<dbReference type="PROSITE" id="PS50158">
    <property type="entry name" value="ZF_CCHC"/>
    <property type="match status" value="1"/>
</dbReference>
<keyword evidence="1" id="KW-0862">Zinc</keyword>
<feature type="compositionally biased region" description="Polar residues" evidence="3">
    <location>
        <begin position="99"/>
        <end position="108"/>
    </location>
</feature>
<feature type="region of interest" description="Disordered" evidence="3">
    <location>
        <begin position="84"/>
        <end position="129"/>
    </location>
</feature>
<feature type="region of interest" description="Disordered" evidence="3">
    <location>
        <begin position="293"/>
        <end position="380"/>
    </location>
</feature>
<feature type="coiled-coil region" evidence="2">
    <location>
        <begin position="204"/>
        <end position="231"/>
    </location>
</feature>
<dbReference type="GO" id="GO:0003676">
    <property type="term" value="F:nucleic acid binding"/>
    <property type="evidence" value="ECO:0007669"/>
    <property type="project" value="InterPro"/>
</dbReference>
<proteinExistence type="predicted"/>
<feature type="compositionally biased region" description="Polar residues" evidence="3">
    <location>
        <begin position="624"/>
        <end position="638"/>
    </location>
</feature>
<dbReference type="GO" id="GO:0008270">
    <property type="term" value="F:zinc ion binding"/>
    <property type="evidence" value="ECO:0007669"/>
    <property type="project" value="UniProtKB-KW"/>
</dbReference>
<dbReference type="InterPro" id="IPR036875">
    <property type="entry name" value="Znf_CCHC_sf"/>
</dbReference>
<organism evidence="5 6">
    <name type="scientific">Ceratina calcarata</name>
    <dbReference type="NCBI Taxonomy" id="156304"/>
    <lineage>
        <taxon>Eukaryota</taxon>
        <taxon>Metazoa</taxon>
        <taxon>Ecdysozoa</taxon>
        <taxon>Arthropoda</taxon>
        <taxon>Hexapoda</taxon>
        <taxon>Insecta</taxon>
        <taxon>Pterygota</taxon>
        <taxon>Neoptera</taxon>
        <taxon>Endopterygota</taxon>
        <taxon>Hymenoptera</taxon>
        <taxon>Apocrita</taxon>
        <taxon>Aculeata</taxon>
        <taxon>Apoidea</taxon>
        <taxon>Anthophila</taxon>
        <taxon>Apidae</taxon>
        <taxon>Ceratina</taxon>
        <taxon>Zadontomerus</taxon>
    </lineage>
</organism>
<keyword evidence="1" id="KW-0863">Zinc-finger</keyword>